<dbReference type="RefSeq" id="WP_006214939.1">
    <property type="nucleotide sequence ID" value="NZ_ANHZ02000015.1"/>
</dbReference>
<dbReference type="NCBIfam" id="TIGR03083">
    <property type="entry name" value="maleylpyruvate isomerase family mycothiol-dependent enzyme"/>
    <property type="match status" value="1"/>
</dbReference>
<dbReference type="SUPFAM" id="SSF109854">
    <property type="entry name" value="DinB/YfiT-like putative metalloenzymes"/>
    <property type="match status" value="1"/>
</dbReference>
<feature type="domain" description="Mycothiol-dependent maleylpyruvate isomerase metal-binding" evidence="1">
    <location>
        <begin position="22"/>
        <end position="155"/>
    </location>
</feature>
<sequence>MSAIHPVLNPARVRSDLSRLGRESEQYLSTVESFHDDEFDKPSHCEGWNRAMVIAHVAVAARRLTRLLDWAQTGEEQQLFESKDERTELLEQLAAKPREELKAESRAALEAFIADAEVLTGELKAEEVGIGPKRFPATSIPAVLIAEVVVHHADLDTQWEVEEADPDSLLNAVTAGVLNLSVKNSPGLTIVTDEGDEWVVGDGSLRVEGDREGILDWLSRGRTEGIYLPEGVDEAPELPAW</sequence>
<evidence type="ECO:0000313" key="3">
    <source>
        <dbReference type="Proteomes" id="UP000009877"/>
    </source>
</evidence>
<evidence type="ECO:0000313" key="2">
    <source>
        <dbReference type="EMBL" id="EME36349.1"/>
    </source>
</evidence>
<dbReference type="Pfam" id="PF11716">
    <property type="entry name" value="MDMPI_N"/>
    <property type="match status" value="1"/>
</dbReference>
<keyword evidence="3" id="KW-1185">Reference proteome</keyword>
<reference evidence="2 3" key="1">
    <citation type="journal article" date="2014" name="Genome Announc.">
        <title>Draft Genome Sequence of Kocuria palustris PEL.</title>
        <authorList>
            <person name="Sharma G."/>
            <person name="Khatri I."/>
            <person name="Subramanian S."/>
        </authorList>
    </citation>
    <scope>NUCLEOTIDE SEQUENCE [LARGE SCALE GENOMIC DNA]</scope>
    <source>
        <strain evidence="2 3">PEL</strain>
    </source>
</reference>
<dbReference type="STRING" id="71999.KPaMU14_03320"/>
<dbReference type="AlphaFoldDB" id="M2YCJ5"/>
<gene>
    <name evidence="2" type="ORF">C884_00517</name>
</gene>
<accession>M2YCJ5</accession>
<dbReference type="Proteomes" id="UP000009877">
    <property type="component" value="Unassembled WGS sequence"/>
</dbReference>
<organism evidence="2 3">
    <name type="scientific">Kocuria palustris PEL</name>
    <dbReference type="NCBI Taxonomy" id="1236550"/>
    <lineage>
        <taxon>Bacteria</taxon>
        <taxon>Bacillati</taxon>
        <taxon>Actinomycetota</taxon>
        <taxon>Actinomycetes</taxon>
        <taxon>Micrococcales</taxon>
        <taxon>Micrococcaceae</taxon>
        <taxon>Kocuria</taxon>
    </lineage>
</organism>
<dbReference type="Gene3D" id="1.20.120.450">
    <property type="entry name" value="dinb family like domain"/>
    <property type="match status" value="1"/>
</dbReference>
<dbReference type="InterPro" id="IPR034660">
    <property type="entry name" value="DinB/YfiT-like"/>
</dbReference>
<dbReference type="EMBL" id="ANHZ02000015">
    <property type="protein sequence ID" value="EME36349.1"/>
    <property type="molecule type" value="Genomic_DNA"/>
</dbReference>
<protein>
    <recommendedName>
        <fullName evidence="1">Mycothiol-dependent maleylpyruvate isomerase metal-binding domain-containing protein</fullName>
    </recommendedName>
</protein>
<dbReference type="InterPro" id="IPR017517">
    <property type="entry name" value="Maleyloyr_isom"/>
</dbReference>
<dbReference type="GO" id="GO:0046872">
    <property type="term" value="F:metal ion binding"/>
    <property type="evidence" value="ECO:0007669"/>
    <property type="project" value="InterPro"/>
</dbReference>
<name>M2YCJ5_9MICC</name>
<proteinExistence type="predicted"/>
<dbReference type="InterPro" id="IPR024344">
    <property type="entry name" value="MDMPI_metal-binding"/>
</dbReference>
<evidence type="ECO:0000259" key="1">
    <source>
        <dbReference type="Pfam" id="PF11716"/>
    </source>
</evidence>
<comment type="caution">
    <text evidence="2">The sequence shown here is derived from an EMBL/GenBank/DDBJ whole genome shotgun (WGS) entry which is preliminary data.</text>
</comment>